<reference evidence="3 4" key="1">
    <citation type="journal article" date="2016" name="Nat. Commun.">
        <title>Thousands of microbial genomes shed light on interconnected biogeochemical processes in an aquifer system.</title>
        <authorList>
            <person name="Anantharaman K."/>
            <person name="Brown C.T."/>
            <person name="Hug L.A."/>
            <person name="Sharon I."/>
            <person name="Castelle C.J."/>
            <person name="Probst A.J."/>
            <person name="Thomas B.C."/>
            <person name="Singh A."/>
            <person name="Wilkins M.J."/>
            <person name="Karaoz U."/>
            <person name="Brodie E.L."/>
            <person name="Williams K.H."/>
            <person name="Hubbard S.S."/>
            <person name="Banfield J.F."/>
        </authorList>
    </citation>
    <scope>NUCLEOTIDE SEQUENCE [LARGE SCALE GENOMIC DNA]</scope>
</reference>
<name>A0A1F2URP4_9ACTN</name>
<feature type="domain" description="Pyruvate carboxyltransferase" evidence="2">
    <location>
        <begin position="3"/>
        <end position="257"/>
    </location>
</feature>
<dbReference type="EMBL" id="MELI01000012">
    <property type="protein sequence ID" value="OFW35608.1"/>
    <property type="molecule type" value="Genomic_DNA"/>
</dbReference>
<evidence type="ECO:0000313" key="3">
    <source>
        <dbReference type="EMBL" id="OFW35608.1"/>
    </source>
</evidence>
<dbReference type="PANTHER" id="PTHR10277:SF9">
    <property type="entry name" value="2-ISOPROPYLMALATE SYNTHASE 1, CHLOROPLASTIC-RELATED"/>
    <property type="match status" value="1"/>
</dbReference>
<evidence type="ECO:0000259" key="2">
    <source>
        <dbReference type="PROSITE" id="PS50991"/>
    </source>
</evidence>
<comment type="caution">
    <text evidence="3">The sequence shown here is derived from an EMBL/GenBank/DDBJ whole genome shotgun (WGS) entry which is preliminary data.</text>
</comment>
<evidence type="ECO:0000313" key="4">
    <source>
        <dbReference type="Proteomes" id="UP000178086"/>
    </source>
</evidence>
<dbReference type="Pfam" id="PF00682">
    <property type="entry name" value="HMGL-like"/>
    <property type="match status" value="1"/>
</dbReference>
<dbReference type="InterPro" id="IPR013785">
    <property type="entry name" value="Aldolase_TIM"/>
</dbReference>
<organism evidence="3 4">
    <name type="scientific">Candidatus Aquicultor primus</name>
    <dbReference type="NCBI Taxonomy" id="1797195"/>
    <lineage>
        <taxon>Bacteria</taxon>
        <taxon>Bacillati</taxon>
        <taxon>Actinomycetota</taxon>
        <taxon>Candidatus Aquicultoria</taxon>
        <taxon>Candidatus Aquicultorales</taxon>
        <taxon>Candidatus Aquicultoraceae</taxon>
        <taxon>Candidatus Aquicultor</taxon>
    </lineage>
</organism>
<dbReference type="GO" id="GO:0003852">
    <property type="term" value="F:2-isopropylmalate synthase activity"/>
    <property type="evidence" value="ECO:0007669"/>
    <property type="project" value="TreeGrafter"/>
</dbReference>
<dbReference type="Gene3D" id="3.20.20.70">
    <property type="entry name" value="Aldolase class I"/>
    <property type="match status" value="1"/>
</dbReference>
<dbReference type="CDD" id="cd07944">
    <property type="entry name" value="DRE_TIM_HOA_like"/>
    <property type="match status" value="1"/>
</dbReference>
<dbReference type="PANTHER" id="PTHR10277">
    <property type="entry name" value="HOMOCITRATE SYNTHASE-RELATED"/>
    <property type="match status" value="1"/>
</dbReference>
<dbReference type="AlphaFoldDB" id="A0A1F2URP4"/>
<sequence length="577" mass="64215">MKTKILDCTIRDGGHINNWAFSDACVRASYYAALKSGVDYFEIGYKTAASGVANDRGPFGICDDGYLASVVTANDKCRISVMVDAGKITKDLVSERKAGETCVSVIRIAAYPQELEKAFALVEDFHKKGYEVFLNLMASSELTEAHYRLLGAWEGRSLLACINFADSFGSFLPKDISEQFAKLRAAGYESIGYHAHNNLQMAFANTLQAITEGAYCVDASAYGMGRGAGNLPIEVLLSYLAKQEEGKYNPVPYLDVIDRYYAPLFKQYEWGYGLSSLISGIMNIHPYYVNALFSKKAYTIDEIFNAADHIKKNCPVSYSTKEMESALEGRLFRPNACAIGDAFWLDIDKHLIANPQLGKRVSEFPVVGLHKGRKILILANGPSILKHKDAILDFVGKNDCITIGLNYLQSLYKTDYHAFVSKKRFLKYVSTVSRETCLLLPDYFDESLIRKNTDNKFIVFPIRESSGEVPPLKGTVQQCAYLNVAITAALSAYLMGASEIFVAGMDGYMGNDGDEIRYFYNEDEVPQKEGASSNMYAGLATELRRVAEYIESKGVPFTIITPTSHKKYYRNLLEKTL</sequence>
<evidence type="ECO:0000256" key="1">
    <source>
        <dbReference type="ARBA" id="ARBA00023211"/>
    </source>
</evidence>
<accession>A0A1F2URP4</accession>
<dbReference type="InterPro" id="IPR000891">
    <property type="entry name" value="PYR_CT"/>
</dbReference>
<gene>
    <name evidence="3" type="ORF">A2074_04080</name>
</gene>
<dbReference type="GO" id="GO:0009098">
    <property type="term" value="P:L-leucine biosynthetic process"/>
    <property type="evidence" value="ECO:0007669"/>
    <property type="project" value="TreeGrafter"/>
</dbReference>
<dbReference type="Proteomes" id="UP000178086">
    <property type="component" value="Unassembled WGS sequence"/>
</dbReference>
<proteinExistence type="predicted"/>
<keyword evidence="1" id="KW-0464">Manganese</keyword>
<protein>
    <recommendedName>
        <fullName evidence="2">Pyruvate carboxyltransferase domain-containing protein</fullName>
    </recommendedName>
</protein>
<dbReference type="InterPro" id="IPR050073">
    <property type="entry name" value="2-IPM_HCS-like"/>
</dbReference>
<dbReference type="SUPFAM" id="SSF51569">
    <property type="entry name" value="Aldolase"/>
    <property type="match status" value="1"/>
</dbReference>
<dbReference type="PROSITE" id="PS50991">
    <property type="entry name" value="PYR_CT"/>
    <property type="match status" value="1"/>
</dbReference>